<dbReference type="PROSITE" id="PS50878">
    <property type="entry name" value="RT_POL"/>
    <property type="match status" value="1"/>
</dbReference>
<dbReference type="InterPro" id="IPR052560">
    <property type="entry name" value="RdDP_mobile_element"/>
</dbReference>
<feature type="region of interest" description="Disordered" evidence="1">
    <location>
        <begin position="175"/>
        <end position="203"/>
    </location>
</feature>
<feature type="compositionally biased region" description="Polar residues" evidence="1">
    <location>
        <begin position="182"/>
        <end position="195"/>
    </location>
</feature>
<dbReference type="AlphaFoldDB" id="A0A8S3PRL3"/>
<organism evidence="3 4">
    <name type="scientific">Mytilus edulis</name>
    <name type="common">Blue mussel</name>
    <dbReference type="NCBI Taxonomy" id="6550"/>
    <lineage>
        <taxon>Eukaryota</taxon>
        <taxon>Metazoa</taxon>
        <taxon>Spiralia</taxon>
        <taxon>Lophotrochozoa</taxon>
        <taxon>Mollusca</taxon>
        <taxon>Bivalvia</taxon>
        <taxon>Autobranchia</taxon>
        <taxon>Pteriomorphia</taxon>
        <taxon>Mytilida</taxon>
        <taxon>Mytiloidea</taxon>
        <taxon>Mytilidae</taxon>
        <taxon>Mytilinae</taxon>
        <taxon>Mytilus</taxon>
    </lineage>
</organism>
<dbReference type="SUPFAM" id="SSF56219">
    <property type="entry name" value="DNase I-like"/>
    <property type="match status" value="1"/>
</dbReference>
<name>A0A8S3PRL3_MYTED</name>
<dbReference type="SUPFAM" id="SSF56672">
    <property type="entry name" value="DNA/RNA polymerases"/>
    <property type="match status" value="1"/>
</dbReference>
<dbReference type="CDD" id="cd01650">
    <property type="entry name" value="RT_nLTR_like"/>
    <property type="match status" value="1"/>
</dbReference>
<reference evidence="3" key="1">
    <citation type="submission" date="2021-03" db="EMBL/GenBank/DDBJ databases">
        <authorList>
            <person name="Bekaert M."/>
        </authorList>
    </citation>
    <scope>NUCLEOTIDE SEQUENCE</scope>
</reference>
<accession>A0A8S3PRL3</accession>
<comment type="caution">
    <text evidence="3">The sequence shown here is derived from an EMBL/GenBank/DDBJ whole genome shotgun (WGS) entry which is preliminary data.</text>
</comment>
<dbReference type="InterPro" id="IPR000477">
    <property type="entry name" value="RT_dom"/>
</dbReference>
<dbReference type="Pfam" id="PF00078">
    <property type="entry name" value="RVT_1"/>
    <property type="match status" value="1"/>
</dbReference>
<dbReference type="OrthoDB" id="6147173at2759"/>
<evidence type="ECO:0000313" key="4">
    <source>
        <dbReference type="Proteomes" id="UP000683360"/>
    </source>
</evidence>
<evidence type="ECO:0000259" key="2">
    <source>
        <dbReference type="PROSITE" id="PS50878"/>
    </source>
</evidence>
<gene>
    <name evidence="3" type="ORF">MEDL_1414</name>
</gene>
<dbReference type="InterPro" id="IPR036691">
    <property type="entry name" value="Endo/exonu/phosph_ase_sf"/>
</dbReference>
<dbReference type="PANTHER" id="PTHR36688:SF2">
    <property type="entry name" value="ENDONUCLEASE_EXONUCLEASE_PHOSPHATASE DOMAIN-CONTAINING PROTEIN"/>
    <property type="match status" value="1"/>
</dbReference>
<dbReference type="InterPro" id="IPR005135">
    <property type="entry name" value="Endo/exonuclease/phosphatase"/>
</dbReference>
<evidence type="ECO:0000313" key="3">
    <source>
        <dbReference type="EMBL" id="CAG2185855.1"/>
    </source>
</evidence>
<dbReference type="GO" id="GO:0003824">
    <property type="term" value="F:catalytic activity"/>
    <property type="evidence" value="ECO:0007669"/>
    <property type="project" value="InterPro"/>
</dbReference>
<evidence type="ECO:0000256" key="1">
    <source>
        <dbReference type="SAM" id="MobiDB-lite"/>
    </source>
</evidence>
<feature type="domain" description="Reverse transcriptase" evidence="2">
    <location>
        <begin position="347"/>
        <end position="617"/>
    </location>
</feature>
<dbReference type="Pfam" id="PF14529">
    <property type="entry name" value="Exo_endo_phos_2"/>
    <property type="match status" value="1"/>
</dbReference>
<dbReference type="Proteomes" id="UP000683360">
    <property type="component" value="Unassembled WGS sequence"/>
</dbReference>
<sequence length="685" mass="78655">MVGDFNSQSHSWGYTTIDKRGETIEDWQDEHHLILVNDPTDTPTFYSRRWHTTTTPDLAFCTDDIHQNISRKVCDQLGGSDHRPVILSIRGTKTTIDAQLPRWNYKKANWGKFETRANELTKDIVIEGKNINNVVKIFNTSIVRAAKESIPRGVRKDYKPYWSNQIQETHDALTRAREEAESNPSQENNIKLQQSKAKHLKTKLECQRRGWREKTSSLNMEKDTTKLWNLTKALNDEGSKGQKITLEDEGKTITGKAAANTFAKGYEEVSNTNIPTSHKKEIRTEIRERKETPAHDIMQTDITMSEMKQSIRKLKKKKSPGPDNITNEMLQHLGNSSLNTLLDIFNLSWRQGQVPQCWKDAIMMPILKKGKNKSKASSYRPISLTSSCCKLLERIINKRMHMYLESENIIGNEQAGFRQYKSTEDQTTHLSQVVEDAFQSKKVTLAVFVDLQRAFDKVWKDGLLAKMLRYGISGRMYKWTKSYLYNRRARVLVDGQCGQKVLLKQGVPQGGVLPPTLFILFMNDLVPELPKGVQSALYADDLVLWCSEEYASTAKYRIQTALDIIVTWAKQWCVTINREKTTGTLFTLSPKTQSVKLTLDDTPLKMEDQQTYLGVTFDKRMTWKQHITSAEAKARRKLNIMRKLAGTKWGANEKILKSVYQGNVQPHLEYRSSIWMTAAKSHHQT</sequence>
<keyword evidence="4" id="KW-1185">Reference proteome</keyword>
<dbReference type="EMBL" id="CAJPWZ010000101">
    <property type="protein sequence ID" value="CAG2185855.1"/>
    <property type="molecule type" value="Genomic_DNA"/>
</dbReference>
<proteinExistence type="predicted"/>
<dbReference type="PANTHER" id="PTHR36688">
    <property type="entry name" value="ENDO/EXONUCLEASE/PHOSPHATASE DOMAIN-CONTAINING PROTEIN"/>
    <property type="match status" value="1"/>
</dbReference>
<dbReference type="InterPro" id="IPR043502">
    <property type="entry name" value="DNA/RNA_pol_sf"/>
</dbReference>
<protein>
    <recommendedName>
        <fullName evidence="2">Reverse transcriptase domain-containing protein</fullName>
    </recommendedName>
</protein>
<dbReference type="Gene3D" id="3.60.10.10">
    <property type="entry name" value="Endonuclease/exonuclease/phosphatase"/>
    <property type="match status" value="1"/>
</dbReference>